<accession>A0ABQ0BSE4</accession>
<organism evidence="1 2">
    <name type="scientific">Blautia parvula</name>
    <dbReference type="NCBI Taxonomy" id="2877527"/>
    <lineage>
        <taxon>Bacteria</taxon>
        <taxon>Bacillati</taxon>
        <taxon>Bacillota</taxon>
        <taxon>Clostridia</taxon>
        <taxon>Lachnospirales</taxon>
        <taxon>Lachnospiraceae</taxon>
        <taxon>Blautia</taxon>
    </lineage>
</organism>
<gene>
    <name evidence="1" type="ORF">K340107D12_22770</name>
</gene>
<name>A0ABQ0BSE4_9FIRM</name>
<comment type="caution">
    <text evidence="1">The sequence shown here is derived from an EMBL/GenBank/DDBJ whole genome shotgun (WGS) entry which is preliminary data.</text>
</comment>
<evidence type="ECO:0000313" key="2">
    <source>
        <dbReference type="Proteomes" id="UP001600941"/>
    </source>
</evidence>
<sequence length="134" mass="15254">MSRVDVDYQYYADVFKGDALTESDFKKHGMRAEAIVNRMTYGRIHEFELRPDDLEAVKAAICAVSEILAEDHRQKEATGGRLVKSVNTDGESVTYADTADNQPPEEALYSKCCFEARLYLEDTTLLYPGVYYDY</sequence>
<protein>
    <submittedName>
        <fullName evidence="1">Uncharacterized protein</fullName>
    </submittedName>
</protein>
<keyword evidence="2" id="KW-1185">Reference proteome</keyword>
<reference evidence="1 2" key="1">
    <citation type="submission" date="2024-04" db="EMBL/GenBank/DDBJ databases">
        <title>Defined microbial consortia suppress multidrug-resistant proinflammatory Enterobacteriaceae via ecological control.</title>
        <authorList>
            <person name="Furuichi M."/>
            <person name="Kawaguchi T."/>
            <person name="Pust M."/>
            <person name="Yasuma K."/>
            <person name="Plichta D."/>
            <person name="Hasegawa N."/>
            <person name="Ohya T."/>
            <person name="Bhattarai S."/>
            <person name="Sasajima S."/>
            <person name="Aoto Y."/>
            <person name="Tuganbaev T."/>
            <person name="Yaginuma M."/>
            <person name="Ueda M."/>
            <person name="Okahashi N."/>
            <person name="Amafuji K."/>
            <person name="Kiridooshi Y."/>
            <person name="Sugita K."/>
            <person name="Strazar M."/>
            <person name="Skelly A."/>
            <person name="Suda W."/>
            <person name="Hattori M."/>
            <person name="Nakamoto N."/>
            <person name="Caballero S."/>
            <person name="Norman J."/>
            <person name="Olle B."/>
            <person name="Tanoue T."/>
            <person name="Arita M."/>
            <person name="Bucci V."/>
            <person name="Atarashi K."/>
            <person name="Xavier R."/>
            <person name="Honda K."/>
        </authorList>
    </citation>
    <scope>NUCLEOTIDE SEQUENCE [LARGE SCALE GENOMIC DNA]</scope>
    <source>
        <strain evidence="2">k34-0107-D12</strain>
    </source>
</reference>
<proteinExistence type="predicted"/>
<evidence type="ECO:0000313" key="1">
    <source>
        <dbReference type="EMBL" id="GAA6499461.1"/>
    </source>
</evidence>
<dbReference type="EMBL" id="BAABZQ010000001">
    <property type="protein sequence ID" value="GAA6499461.1"/>
    <property type="molecule type" value="Genomic_DNA"/>
</dbReference>
<dbReference type="RefSeq" id="WP_256129997.1">
    <property type="nucleotide sequence ID" value="NZ_BAABZQ010000001.1"/>
</dbReference>
<dbReference type="Proteomes" id="UP001600941">
    <property type="component" value="Unassembled WGS sequence"/>
</dbReference>